<feature type="chain" id="PRO_5046769424" evidence="9">
    <location>
        <begin position="21"/>
        <end position="909"/>
    </location>
</feature>
<feature type="transmembrane region" description="Helical" evidence="8">
    <location>
        <begin position="250"/>
        <end position="272"/>
    </location>
</feature>
<comment type="subcellular location">
    <subcellularLocation>
        <location evidence="1">Cell membrane</location>
        <topology evidence="1">Multi-pass membrane protein</topology>
    </subcellularLocation>
</comment>
<evidence type="ECO:0000313" key="10">
    <source>
        <dbReference type="EMBL" id="GAA5809372.1"/>
    </source>
</evidence>
<feature type="transmembrane region" description="Helical" evidence="8">
    <location>
        <begin position="639"/>
        <end position="662"/>
    </location>
</feature>
<evidence type="ECO:0000256" key="5">
    <source>
        <dbReference type="ARBA" id="ARBA00022989"/>
    </source>
</evidence>
<evidence type="ECO:0000256" key="9">
    <source>
        <dbReference type="SAM" id="SignalP"/>
    </source>
</evidence>
<evidence type="ECO:0000313" key="11">
    <source>
        <dbReference type="Proteomes" id="UP001473302"/>
    </source>
</evidence>
<evidence type="ECO:0000256" key="1">
    <source>
        <dbReference type="ARBA" id="ARBA00004651"/>
    </source>
</evidence>
<accession>A0ABP9YRA3</accession>
<keyword evidence="2" id="KW-0813">Transport</keyword>
<evidence type="ECO:0000256" key="6">
    <source>
        <dbReference type="ARBA" id="ARBA00023136"/>
    </source>
</evidence>
<evidence type="ECO:0000256" key="8">
    <source>
        <dbReference type="SAM" id="Phobius"/>
    </source>
</evidence>
<evidence type="ECO:0000256" key="7">
    <source>
        <dbReference type="ARBA" id="ARBA00023170"/>
    </source>
</evidence>
<evidence type="ECO:0000256" key="4">
    <source>
        <dbReference type="ARBA" id="ARBA00022692"/>
    </source>
</evidence>
<proteinExistence type="predicted"/>
<gene>
    <name evidence="10" type="ORF">MFLAVUS_002780</name>
</gene>
<dbReference type="PANTHER" id="PTHR21444">
    <property type="entry name" value="COILED-COIL DOMAIN-CONTAINING PROTEIN 180"/>
    <property type="match status" value="1"/>
</dbReference>
<feature type="transmembrane region" description="Helical" evidence="8">
    <location>
        <begin position="537"/>
        <end position="560"/>
    </location>
</feature>
<feature type="signal peptide" evidence="9">
    <location>
        <begin position="1"/>
        <end position="20"/>
    </location>
</feature>
<dbReference type="Pfam" id="PF14752">
    <property type="entry name" value="RBP_receptor"/>
    <property type="match status" value="2"/>
</dbReference>
<dbReference type="InterPro" id="IPR026612">
    <property type="entry name" value="STRA6-like"/>
</dbReference>
<keyword evidence="5 8" id="KW-1133">Transmembrane helix</keyword>
<protein>
    <submittedName>
        <fullName evidence="10">Uncharacterized protein</fullName>
    </submittedName>
</protein>
<keyword evidence="4 8" id="KW-0812">Transmembrane</keyword>
<keyword evidence="3" id="KW-1003">Cell membrane</keyword>
<feature type="transmembrane region" description="Helical" evidence="8">
    <location>
        <begin position="373"/>
        <end position="399"/>
    </location>
</feature>
<comment type="caution">
    <text evidence="10">The sequence shown here is derived from an EMBL/GenBank/DDBJ whole genome shotgun (WGS) entry which is preliminary data.</text>
</comment>
<keyword evidence="7" id="KW-0675">Receptor</keyword>
<evidence type="ECO:0000256" key="3">
    <source>
        <dbReference type="ARBA" id="ARBA00022475"/>
    </source>
</evidence>
<dbReference type="Proteomes" id="UP001473302">
    <property type="component" value="Unassembled WGS sequence"/>
</dbReference>
<feature type="transmembrane region" description="Helical" evidence="8">
    <location>
        <begin position="342"/>
        <end position="361"/>
    </location>
</feature>
<evidence type="ECO:0000256" key="2">
    <source>
        <dbReference type="ARBA" id="ARBA00022448"/>
    </source>
</evidence>
<dbReference type="EMBL" id="BAABUK010000005">
    <property type="protein sequence ID" value="GAA5809372.1"/>
    <property type="molecule type" value="Genomic_DNA"/>
</dbReference>
<keyword evidence="6 8" id="KW-0472">Membrane</keyword>
<reference evidence="10 11" key="1">
    <citation type="submission" date="2024-04" db="EMBL/GenBank/DDBJ databases">
        <title>genome sequences of Mucor flavus KT1a and Helicostylum pulchrum KT1b strains isolated from the surface of a dry-aged beef.</title>
        <authorList>
            <person name="Toyotome T."/>
            <person name="Hosono M."/>
            <person name="Torimaru M."/>
            <person name="Fukuda K."/>
            <person name="Mikami N."/>
        </authorList>
    </citation>
    <scope>NUCLEOTIDE SEQUENCE [LARGE SCALE GENOMIC DNA]</scope>
    <source>
        <strain evidence="10 11">KT1a</strain>
    </source>
</reference>
<keyword evidence="9" id="KW-0732">Signal</keyword>
<feature type="transmembrane region" description="Helical" evidence="8">
    <location>
        <begin position="594"/>
        <end position="627"/>
    </location>
</feature>
<feature type="transmembrane region" description="Helical" evidence="8">
    <location>
        <begin position="682"/>
        <end position="703"/>
    </location>
</feature>
<dbReference type="PANTHER" id="PTHR21444:SF15">
    <property type="entry name" value="RECEPTOR FOR RETINOL UPTAKE STRA6"/>
    <property type="match status" value="1"/>
</dbReference>
<sequence>MILLLNCIIVLILCLKGINGVAFSTQCWETLNGKQNMFEDGVCQQINQMNSSVGWRTLNTGDWTYYPQQTVNVSMTAATVSVALVGGCCAPDRYKESGFLFQDDGSSYSRTGNKIVAISDLPLMQNITVTGWYMKKFVDDHAMNLTIIPSIHHPDKQSIFFEILSFDRAMIIKHQYFDYQDKLIGDYSTGILRNKLLIPDVTIPRYTRRILIQFYGSRADPMCFSYIYAGLYVYAPLSTLAQVCSQAATLLQYLSLANFVMIPIIFGIMSMVSNFTFPPPIKFLCRTPSHKVLMCIIIMLGSFILNQAWNLINSQSSIFHEWLPRAAKIVFLCYHASYKSRIANLFGAFTTCTLFGLRLALDLPSYGITFARSLSFLVINLLAAVPTLIAYSIVLVFFVTRFFTFQSCVMCNIEFLEVEDIEETYVKELIKLKKKDDQDKSSWYNIKKINLSSLKDPATLKKHYRTLFGFHQHIRIPFAIKTSLTLLLYCIGQLIPLLLTQLIGVGGVIPVHICSWSPYLSQFQFHPEPMGFAIKTFFLMQVAVYIATLGAGGLCMIYSLGTIRRFTKDILRLRKGDYFLFKGKKNNGIDLDDAIRFFGVVIGFGFTGTLYFMIEISLIGTFITMLIQMDRFREALFHRVGYGVFFASLFIAFIVQLLQKIITNLIFVESRTRFSIQHRAPFLHYWYFMMLTSMTRALTSCIIRTLKLILRYPLFSVRVDRNAETWSVRRGDGGFTAYCGMLLTEHEYNNPIVLTFVECILSEKLAVMPTGRLCRSHRKKFMKDLETNARFEDAKLNYPKGRFLESDPKADTYIVGMKEVDLKETIVRTDISSNFNIATANSKMNDSDETMIEYAPKENVDKSRTNTNGLNASKRAKIRWFLAYTLIHNPGLRQYRVHKETKEQLNQKL</sequence>
<keyword evidence="11" id="KW-1185">Reference proteome</keyword>
<organism evidence="10 11">
    <name type="scientific">Mucor flavus</name>
    <dbReference type="NCBI Taxonomy" id="439312"/>
    <lineage>
        <taxon>Eukaryota</taxon>
        <taxon>Fungi</taxon>
        <taxon>Fungi incertae sedis</taxon>
        <taxon>Mucoromycota</taxon>
        <taxon>Mucoromycotina</taxon>
        <taxon>Mucoromycetes</taxon>
        <taxon>Mucorales</taxon>
        <taxon>Mucorineae</taxon>
        <taxon>Mucoraceae</taxon>
        <taxon>Mucor</taxon>
    </lineage>
</organism>
<feature type="transmembrane region" description="Helical" evidence="8">
    <location>
        <begin position="486"/>
        <end position="516"/>
    </location>
</feature>
<feature type="transmembrane region" description="Helical" evidence="8">
    <location>
        <begin position="292"/>
        <end position="312"/>
    </location>
</feature>
<name>A0ABP9YRA3_9FUNG</name>